<dbReference type="InterPro" id="IPR004447">
    <property type="entry name" value="Peptidase_S41A"/>
</dbReference>
<feature type="transmembrane region" description="Helical" evidence="6">
    <location>
        <begin position="9"/>
        <end position="30"/>
    </location>
</feature>
<name>A0A1F8DVV4_9BACT</name>
<dbReference type="AlphaFoldDB" id="A0A1F8DVV4"/>
<dbReference type="SMART" id="SM00245">
    <property type="entry name" value="TSPc"/>
    <property type="match status" value="1"/>
</dbReference>
<evidence type="ECO:0000256" key="1">
    <source>
        <dbReference type="ARBA" id="ARBA00009179"/>
    </source>
</evidence>
<proteinExistence type="inferred from homology"/>
<keyword evidence="4 5" id="KW-0720">Serine protease</keyword>
<dbReference type="EMBL" id="MGIS01000019">
    <property type="protein sequence ID" value="OGM92642.1"/>
    <property type="molecule type" value="Genomic_DNA"/>
</dbReference>
<dbReference type="Pfam" id="PF03572">
    <property type="entry name" value="Peptidase_S41"/>
    <property type="match status" value="1"/>
</dbReference>
<evidence type="ECO:0000256" key="2">
    <source>
        <dbReference type="ARBA" id="ARBA00022670"/>
    </source>
</evidence>
<organism evidence="8 9">
    <name type="scientific">Candidatus Wolfebacteria bacterium RIFCSPLOWO2_01_FULL_47_17b</name>
    <dbReference type="NCBI Taxonomy" id="1802558"/>
    <lineage>
        <taxon>Bacteria</taxon>
        <taxon>Candidatus Wolfeibacteriota</taxon>
    </lineage>
</organism>
<dbReference type="Proteomes" id="UP000177011">
    <property type="component" value="Unassembled WGS sequence"/>
</dbReference>
<comment type="similarity">
    <text evidence="1 5">Belongs to the peptidase S41A family.</text>
</comment>
<dbReference type="Pfam" id="PF17820">
    <property type="entry name" value="PDZ_6"/>
    <property type="match status" value="1"/>
</dbReference>
<evidence type="ECO:0000313" key="8">
    <source>
        <dbReference type="EMBL" id="OGM92642.1"/>
    </source>
</evidence>
<dbReference type="InterPro" id="IPR005151">
    <property type="entry name" value="Tail-specific_protease"/>
</dbReference>
<evidence type="ECO:0000256" key="5">
    <source>
        <dbReference type="RuleBase" id="RU004404"/>
    </source>
</evidence>
<dbReference type="InterPro" id="IPR001478">
    <property type="entry name" value="PDZ"/>
</dbReference>
<dbReference type="InterPro" id="IPR029045">
    <property type="entry name" value="ClpP/crotonase-like_dom_sf"/>
</dbReference>
<dbReference type="SMART" id="SM00228">
    <property type="entry name" value="PDZ"/>
    <property type="match status" value="1"/>
</dbReference>
<keyword evidence="6" id="KW-1133">Transmembrane helix</keyword>
<sequence>MKSSNMKKLGLSILAVIACVAIIGGVYWAGYTKGTQETKHIVVEGVADPQVSKDGIDFKPFWEALEVIKERFVSRDKAYDNQALLYGAIGGMVDALGDPNTNFLTPSDANEFTEEISGEFSGIGAEIGINENEQLVVIAPLKDTPAYRAGVQAGDRILEIDNESTAGLTVEQAVERIRGERGTQVILLLLRDNMEIKTPITRDIIELPTLEYEMLDGKIAYIRLYNFYEKAPTQFRQAAIQTVGRRAQGIVLDLRNNPGGYLEAATYIGGWFIERGGVIVREEFQDESENKKLTSRGPAALKDVPIVILLNKGSASASEILAGALREQNNATIVGEKSFGKGTVQELVPLLDDSIIKVTIAHWVTPKGTTIDKNGIEPDIALEQPTEEELQNNPDPWLDRALEELKKKL</sequence>
<feature type="domain" description="PDZ" evidence="7">
    <location>
        <begin position="109"/>
        <end position="192"/>
    </location>
</feature>
<dbReference type="PANTHER" id="PTHR32060">
    <property type="entry name" value="TAIL-SPECIFIC PROTEASE"/>
    <property type="match status" value="1"/>
</dbReference>
<dbReference type="SUPFAM" id="SSF50156">
    <property type="entry name" value="PDZ domain-like"/>
    <property type="match status" value="1"/>
</dbReference>
<dbReference type="CDD" id="cd06782">
    <property type="entry name" value="cpPDZ_CPP-like"/>
    <property type="match status" value="1"/>
</dbReference>
<evidence type="ECO:0000256" key="6">
    <source>
        <dbReference type="SAM" id="Phobius"/>
    </source>
</evidence>
<dbReference type="GO" id="GO:0006508">
    <property type="term" value="P:proteolysis"/>
    <property type="evidence" value="ECO:0007669"/>
    <property type="project" value="UniProtKB-KW"/>
</dbReference>
<dbReference type="Gene3D" id="3.90.226.10">
    <property type="entry name" value="2-enoyl-CoA Hydratase, Chain A, domain 1"/>
    <property type="match status" value="1"/>
</dbReference>
<keyword evidence="6" id="KW-0812">Transmembrane</keyword>
<gene>
    <name evidence="8" type="ORF">A2935_03960</name>
</gene>
<reference evidence="8 9" key="1">
    <citation type="journal article" date="2016" name="Nat. Commun.">
        <title>Thousands of microbial genomes shed light on interconnected biogeochemical processes in an aquifer system.</title>
        <authorList>
            <person name="Anantharaman K."/>
            <person name="Brown C.T."/>
            <person name="Hug L.A."/>
            <person name="Sharon I."/>
            <person name="Castelle C.J."/>
            <person name="Probst A.J."/>
            <person name="Thomas B.C."/>
            <person name="Singh A."/>
            <person name="Wilkins M.J."/>
            <person name="Karaoz U."/>
            <person name="Brodie E.L."/>
            <person name="Williams K.H."/>
            <person name="Hubbard S.S."/>
            <person name="Banfield J.F."/>
        </authorList>
    </citation>
    <scope>NUCLEOTIDE SEQUENCE [LARGE SCALE GENOMIC DNA]</scope>
</reference>
<keyword evidence="2 5" id="KW-0645">Protease</keyword>
<evidence type="ECO:0000259" key="7">
    <source>
        <dbReference type="PROSITE" id="PS50106"/>
    </source>
</evidence>
<dbReference type="InterPro" id="IPR036034">
    <property type="entry name" value="PDZ_sf"/>
</dbReference>
<dbReference type="CDD" id="cd07560">
    <property type="entry name" value="Peptidase_S41_CPP"/>
    <property type="match status" value="1"/>
</dbReference>
<dbReference type="GO" id="GO:0004175">
    <property type="term" value="F:endopeptidase activity"/>
    <property type="evidence" value="ECO:0007669"/>
    <property type="project" value="TreeGrafter"/>
</dbReference>
<dbReference type="PROSITE" id="PS50106">
    <property type="entry name" value="PDZ"/>
    <property type="match status" value="1"/>
</dbReference>
<dbReference type="InterPro" id="IPR041489">
    <property type="entry name" value="PDZ_6"/>
</dbReference>
<dbReference type="SUPFAM" id="SSF52096">
    <property type="entry name" value="ClpP/crotonase"/>
    <property type="match status" value="1"/>
</dbReference>
<dbReference type="Gene3D" id="3.30.750.44">
    <property type="match status" value="1"/>
</dbReference>
<dbReference type="Gene3D" id="2.30.42.10">
    <property type="match status" value="1"/>
</dbReference>
<evidence type="ECO:0000256" key="3">
    <source>
        <dbReference type="ARBA" id="ARBA00022801"/>
    </source>
</evidence>
<keyword evidence="3 5" id="KW-0378">Hydrolase</keyword>
<dbReference type="PANTHER" id="PTHR32060:SF30">
    <property type="entry name" value="CARBOXY-TERMINAL PROCESSING PROTEASE CTPA"/>
    <property type="match status" value="1"/>
</dbReference>
<protein>
    <recommendedName>
        <fullName evidence="7">PDZ domain-containing protein</fullName>
    </recommendedName>
</protein>
<accession>A0A1F8DVV4</accession>
<dbReference type="GO" id="GO:0008236">
    <property type="term" value="F:serine-type peptidase activity"/>
    <property type="evidence" value="ECO:0007669"/>
    <property type="project" value="UniProtKB-KW"/>
</dbReference>
<comment type="caution">
    <text evidence="8">The sequence shown here is derived from an EMBL/GenBank/DDBJ whole genome shotgun (WGS) entry which is preliminary data.</text>
</comment>
<dbReference type="GO" id="GO:0030288">
    <property type="term" value="C:outer membrane-bounded periplasmic space"/>
    <property type="evidence" value="ECO:0007669"/>
    <property type="project" value="TreeGrafter"/>
</dbReference>
<dbReference type="NCBIfam" id="TIGR00225">
    <property type="entry name" value="prc"/>
    <property type="match status" value="1"/>
</dbReference>
<evidence type="ECO:0000313" key="9">
    <source>
        <dbReference type="Proteomes" id="UP000177011"/>
    </source>
</evidence>
<dbReference type="GO" id="GO:0007165">
    <property type="term" value="P:signal transduction"/>
    <property type="evidence" value="ECO:0007669"/>
    <property type="project" value="TreeGrafter"/>
</dbReference>
<keyword evidence="6" id="KW-0472">Membrane</keyword>
<dbReference type="FunFam" id="2.30.42.10:FF:000063">
    <property type="entry name" value="Peptidase, S41 family"/>
    <property type="match status" value="1"/>
</dbReference>
<evidence type="ECO:0000256" key="4">
    <source>
        <dbReference type="ARBA" id="ARBA00022825"/>
    </source>
</evidence>
<dbReference type="PROSITE" id="PS51257">
    <property type="entry name" value="PROKAR_LIPOPROTEIN"/>
    <property type="match status" value="1"/>
</dbReference>